<sequence>MEWLELIKLSLQSVLTIIINPLFWVVLFLIYLQYNKVSKMEKKLLGKEKTSAKKRMIDSIGVGMIGGILGTIVISMLGVAIQLEDFKFILPLAILLMLINVRYLCFSYAGGIISLSSLIFGYPKVNVSSIIALVAVLHLIESVLIWIDGYRHPTPIFIEHDKYGTVGGFTLQRFWPIPFAVLLVMLGQIHGSTDINLPDWWPLFISRYLDKDNITLQITVVIAALGYGDIAVSSPPKEKSKKSSLRLAVYSIVLLILAGISSYIHIFKFIAAFFAPIAHEALIIYSQKEEKSKIPFYKKHHIGLTVLDIKKDSIGDKMGIKSGYILLRANNYSINEKEDLLYVLNQYPSHLRIEAIDERGKNLILEYTDYVNGINSIGAIIIPQNSNYIISSGENVSIIKSIFKKAFKRNKR</sequence>
<feature type="transmembrane region" description="Helical" evidence="1">
    <location>
        <begin position="88"/>
        <end position="113"/>
    </location>
</feature>
<gene>
    <name evidence="2" type="ORF">SAMN02745912_00539</name>
</gene>
<evidence type="ECO:0000313" key="3">
    <source>
        <dbReference type="Proteomes" id="UP000184465"/>
    </source>
</evidence>
<evidence type="ECO:0000313" key="2">
    <source>
        <dbReference type="EMBL" id="SHJ62443.1"/>
    </source>
</evidence>
<dbReference type="AlphaFoldDB" id="A0A1M6KU31"/>
<feature type="transmembrane region" description="Helical" evidence="1">
    <location>
        <begin position="125"/>
        <end position="147"/>
    </location>
</feature>
<keyword evidence="1" id="KW-1133">Transmembrane helix</keyword>
<organism evidence="2 3">
    <name type="scientific">Paramaledivibacter caminithermalis (strain DSM 15212 / CIP 107654 / DViRD3)</name>
    <name type="common">Clostridium caminithermale</name>
    <dbReference type="NCBI Taxonomy" id="1121301"/>
    <lineage>
        <taxon>Bacteria</taxon>
        <taxon>Bacillati</taxon>
        <taxon>Bacillota</taxon>
        <taxon>Clostridia</taxon>
        <taxon>Peptostreptococcales</taxon>
        <taxon>Caminicellaceae</taxon>
        <taxon>Paramaledivibacter</taxon>
    </lineage>
</organism>
<evidence type="ECO:0008006" key="4">
    <source>
        <dbReference type="Google" id="ProtNLM"/>
    </source>
</evidence>
<evidence type="ECO:0000256" key="1">
    <source>
        <dbReference type="SAM" id="Phobius"/>
    </source>
</evidence>
<keyword evidence="1" id="KW-0472">Membrane</keyword>
<feature type="transmembrane region" description="Helical" evidence="1">
    <location>
        <begin position="244"/>
        <end position="260"/>
    </location>
</feature>
<name>A0A1M6KU31_PARC5</name>
<reference evidence="2 3" key="1">
    <citation type="submission" date="2016-11" db="EMBL/GenBank/DDBJ databases">
        <authorList>
            <person name="Jaros S."/>
            <person name="Januszkiewicz K."/>
            <person name="Wedrychowicz H."/>
        </authorList>
    </citation>
    <scope>NUCLEOTIDE SEQUENCE [LARGE SCALE GENOMIC DNA]</scope>
    <source>
        <strain evidence="2 3">DSM 15212</strain>
    </source>
</reference>
<dbReference type="SUPFAM" id="SSF50156">
    <property type="entry name" value="PDZ domain-like"/>
    <property type="match status" value="1"/>
</dbReference>
<keyword evidence="1" id="KW-0812">Transmembrane</keyword>
<keyword evidence="3" id="KW-1185">Reference proteome</keyword>
<dbReference type="OrthoDB" id="198399at2"/>
<dbReference type="Proteomes" id="UP000184465">
    <property type="component" value="Unassembled WGS sequence"/>
</dbReference>
<dbReference type="STRING" id="1121301.SAMN02745912_00539"/>
<dbReference type="RefSeq" id="WP_073146834.1">
    <property type="nucleotide sequence ID" value="NZ_FRAG01000004.1"/>
</dbReference>
<feature type="transmembrane region" description="Helical" evidence="1">
    <location>
        <begin position="12"/>
        <end position="34"/>
    </location>
</feature>
<dbReference type="EMBL" id="FRAG01000004">
    <property type="protein sequence ID" value="SHJ62443.1"/>
    <property type="molecule type" value="Genomic_DNA"/>
</dbReference>
<feature type="transmembrane region" description="Helical" evidence="1">
    <location>
        <begin position="214"/>
        <end position="232"/>
    </location>
</feature>
<accession>A0A1M6KU31</accession>
<protein>
    <recommendedName>
        <fullName evidence="4">PDZ domain-containing protein</fullName>
    </recommendedName>
</protein>
<proteinExistence type="predicted"/>
<feature type="transmembrane region" description="Helical" evidence="1">
    <location>
        <begin position="55"/>
        <end position="82"/>
    </location>
</feature>
<dbReference type="InterPro" id="IPR036034">
    <property type="entry name" value="PDZ_sf"/>
</dbReference>